<organism evidence="1">
    <name type="scientific">viral metagenome</name>
    <dbReference type="NCBI Taxonomy" id="1070528"/>
    <lineage>
        <taxon>unclassified sequences</taxon>
        <taxon>metagenomes</taxon>
        <taxon>organismal metagenomes</taxon>
    </lineage>
</organism>
<name>A0A6C0KW41_9ZZZZ</name>
<dbReference type="EMBL" id="MN740999">
    <property type="protein sequence ID" value="QHU22175.1"/>
    <property type="molecule type" value="Genomic_DNA"/>
</dbReference>
<accession>A0A6C0KW41</accession>
<reference evidence="1" key="1">
    <citation type="journal article" date="2020" name="Nature">
        <title>Giant virus diversity and host interactions through global metagenomics.</title>
        <authorList>
            <person name="Schulz F."/>
            <person name="Roux S."/>
            <person name="Paez-Espino D."/>
            <person name="Jungbluth S."/>
            <person name="Walsh D.A."/>
            <person name="Denef V.J."/>
            <person name="McMahon K.D."/>
            <person name="Konstantinidis K.T."/>
            <person name="Eloe-Fadrosh E.A."/>
            <person name="Kyrpides N.C."/>
            <person name="Woyke T."/>
        </authorList>
    </citation>
    <scope>NUCLEOTIDE SEQUENCE</scope>
    <source>
        <strain evidence="1">GVMAG-S-3300013286-35</strain>
    </source>
</reference>
<sequence length="129" mass="15106">MSVAKFQITLHRPNASASHDDIITVTPFMDEFKLEFVGKQDKLKHFVYLSDEQVVQYVEDMFYLLPTDADAYQFMQFDLPCFPSVMYKVEDLDDKVVRRSIRDRLWAVLGNWPEKVRYGSAPIADEPSY</sequence>
<dbReference type="AlphaFoldDB" id="A0A6C0KW41"/>
<proteinExistence type="predicted"/>
<protein>
    <submittedName>
        <fullName evidence="1">Uncharacterized protein</fullName>
    </submittedName>
</protein>
<evidence type="ECO:0000313" key="1">
    <source>
        <dbReference type="EMBL" id="QHU22175.1"/>
    </source>
</evidence>